<gene>
    <name evidence="1" type="ORF">PCANC_11896</name>
</gene>
<dbReference type="EMBL" id="PGCJ01000128">
    <property type="protein sequence ID" value="PLW45426.1"/>
    <property type="molecule type" value="Genomic_DNA"/>
</dbReference>
<accession>A0A2N5V6A0</accession>
<organism evidence="1 2">
    <name type="scientific">Puccinia coronata f. sp. avenae</name>
    <dbReference type="NCBI Taxonomy" id="200324"/>
    <lineage>
        <taxon>Eukaryota</taxon>
        <taxon>Fungi</taxon>
        <taxon>Dikarya</taxon>
        <taxon>Basidiomycota</taxon>
        <taxon>Pucciniomycotina</taxon>
        <taxon>Pucciniomycetes</taxon>
        <taxon>Pucciniales</taxon>
        <taxon>Pucciniaceae</taxon>
        <taxon>Puccinia</taxon>
    </lineage>
</organism>
<dbReference type="AlphaFoldDB" id="A0A2N5V6A0"/>
<evidence type="ECO:0000313" key="1">
    <source>
        <dbReference type="EMBL" id="PLW45426.1"/>
    </source>
</evidence>
<sequence>MAAPKTDEQSSMELSQKLSELQIEEILSCTKVETSDPTDPAHMNDIELGDLDEKIAEKLEEIKARSSTLMPKNSNGENSRWLLRQEPGAPKRRWLVTRNTENELELSVDLMGLESKSEQG</sequence>
<name>A0A2N5V6A0_9BASI</name>
<keyword evidence="2" id="KW-1185">Reference proteome</keyword>
<protein>
    <submittedName>
        <fullName evidence="1">Uncharacterized protein</fullName>
    </submittedName>
</protein>
<dbReference type="OrthoDB" id="2502944at2759"/>
<proteinExistence type="predicted"/>
<reference evidence="1 2" key="1">
    <citation type="submission" date="2017-11" db="EMBL/GenBank/DDBJ databases">
        <title>De novo assembly and phasing of dikaryotic genomes from two isolates of Puccinia coronata f. sp. avenae, the causal agent of oat crown rust.</title>
        <authorList>
            <person name="Miller M.E."/>
            <person name="Zhang Y."/>
            <person name="Omidvar V."/>
            <person name="Sperschneider J."/>
            <person name="Schwessinger B."/>
            <person name="Raley C."/>
            <person name="Palmer J.M."/>
            <person name="Garnica D."/>
            <person name="Upadhyaya N."/>
            <person name="Rathjen J."/>
            <person name="Taylor J.M."/>
            <person name="Park R.F."/>
            <person name="Dodds P.N."/>
            <person name="Hirsch C.D."/>
            <person name="Kianian S.F."/>
            <person name="Figueroa M."/>
        </authorList>
    </citation>
    <scope>NUCLEOTIDE SEQUENCE [LARGE SCALE GENOMIC DNA]</scope>
    <source>
        <strain evidence="1">12NC29</strain>
    </source>
</reference>
<comment type="caution">
    <text evidence="1">The sequence shown here is derived from an EMBL/GenBank/DDBJ whole genome shotgun (WGS) entry which is preliminary data.</text>
</comment>
<dbReference type="Proteomes" id="UP000235388">
    <property type="component" value="Unassembled WGS sequence"/>
</dbReference>
<evidence type="ECO:0000313" key="2">
    <source>
        <dbReference type="Proteomes" id="UP000235388"/>
    </source>
</evidence>